<dbReference type="PANTHER" id="PTHR43611">
    <property type="entry name" value="ALPHA-D-GLUCOSE 1-PHOSPHATE PHOSPHATASE"/>
    <property type="match status" value="1"/>
</dbReference>
<keyword evidence="2" id="KW-1185">Reference proteome</keyword>
<dbReference type="InterPro" id="IPR036412">
    <property type="entry name" value="HAD-like_sf"/>
</dbReference>
<sequence>MIKNIVFDLGMVLIKFNPKEFLEINNYEKKDEIMEYIFGHEDWLKLDRGTLTEKELAEKLDENGNFTYDEVMEIMKIRKDIMIPFDFNKEIPKELKEKGYNLYILSNFPKIPFEEIRERDEFFGYFDGGVVSAYVKHLKPEKAIYETLLTNYSLNPEETLFIDDKLENIRSAEELGISGVHLKTPESLKEKLKELGLL</sequence>
<dbReference type="InterPro" id="IPR023214">
    <property type="entry name" value="HAD_sf"/>
</dbReference>
<dbReference type="EMBL" id="QUAJ01000026">
    <property type="protein sequence ID" value="REI39998.1"/>
    <property type="molecule type" value="Genomic_DNA"/>
</dbReference>
<dbReference type="Gene3D" id="1.10.150.240">
    <property type="entry name" value="Putative phosphatase, domain 2"/>
    <property type="match status" value="1"/>
</dbReference>
<dbReference type="Pfam" id="PF00702">
    <property type="entry name" value="Hydrolase"/>
    <property type="match status" value="1"/>
</dbReference>
<dbReference type="SFLD" id="SFLDG01129">
    <property type="entry name" value="C1.5:_HAD__Beta-PGM__Phosphata"/>
    <property type="match status" value="1"/>
</dbReference>
<dbReference type="RefSeq" id="WP_114643220.1">
    <property type="nucleotide sequence ID" value="NZ_JAACIO010000024.1"/>
</dbReference>
<dbReference type="InterPro" id="IPR023198">
    <property type="entry name" value="PGP-like_dom2"/>
</dbReference>
<evidence type="ECO:0000313" key="2">
    <source>
        <dbReference type="Proteomes" id="UP000263486"/>
    </source>
</evidence>
<gene>
    <name evidence="1" type="ORF">DYH56_12535</name>
</gene>
<dbReference type="SUPFAM" id="SSF56784">
    <property type="entry name" value="HAD-like"/>
    <property type="match status" value="1"/>
</dbReference>
<organism evidence="1 2">
    <name type="scientific">Psychrilyobacter piezotolerans</name>
    <dbReference type="NCBI Taxonomy" id="2293438"/>
    <lineage>
        <taxon>Bacteria</taxon>
        <taxon>Fusobacteriati</taxon>
        <taxon>Fusobacteriota</taxon>
        <taxon>Fusobacteriia</taxon>
        <taxon>Fusobacteriales</taxon>
        <taxon>Fusobacteriaceae</taxon>
        <taxon>Psychrilyobacter</taxon>
    </lineage>
</organism>
<dbReference type="Proteomes" id="UP000263486">
    <property type="component" value="Unassembled WGS sequence"/>
</dbReference>
<name>A0ABX9KEK7_9FUSO</name>
<dbReference type="NCBIfam" id="TIGR01509">
    <property type="entry name" value="HAD-SF-IA-v3"/>
    <property type="match status" value="1"/>
</dbReference>
<dbReference type="Gene3D" id="3.40.50.1000">
    <property type="entry name" value="HAD superfamily/HAD-like"/>
    <property type="match status" value="1"/>
</dbReference>
<accession>A0ABX9KEK7</accession>
<reference evidence="1 2" key="1">
    <citation type="submission" date="2018-08" db="EMBL/GenBank/DDBJ databases">
        <title>Draft genome sequence of Psychrilyobacter sp. strain SD5 isolated from Black Sea water.</title>
        <authorList>
            <person name="Yadav S."/>
            <person name="Villanueva L."/>
            <person name="Damste J.S.S."/>
        </authorList>
    </citation>
    <scope>NUCLEOTIDE SEQUENCE [LARGE SCALE GENOMIC DNA]</scope>
    <source>
        <strain evidence="1 2">SD5</strain>
    </source>
</reference>
<dbReference type="InterPro" id="IPR006439">
    <property type="entry name" value="HAD-SF_hydro_IA"/>
</dbReference>
<comment type="caution">
    <text evidence="1">The sequence shown here is derived from an EMBL/GenBank/DDBJ whole genome shotgun (WGS) entry which is preliminary data.</text>
</comment>
<protein>
    <submittedName>
        <fullName evidence="1">HAD family phosphatase</fullName>
    </submittedName>
</protein>
<evidence type="ECO:0000313" key="1">
    <source>
        <dbReference type="EMBL" id="REI39998.1"/>
    </source>
</evidence>
<dbReference type="SFLD" id="SFLDS00003">
    <property type="entry name" value="Haloacid_Dehalogenase"/>
    <property type="match status" value="1"/>
</dbReference>
<proteinExistence type="predicted"/>
<dbReference type="CDD" id="cd02603">
    <property type="entry name" value="HAD_sEH-N_like"/>
    <property type="match status" value="1"/>
</dbReference>
<dbReference type="PANTHER" id="PTHR43611:SF3">
    <property type="entry name" value="FLAVIN MONONUCLEOTIDE HYDROLASE 1, CHLOROPLATIC"/>
    <property type="match status" value="1"/>
</dbReference>